<evidence type="ECO:0000256" key="2">
    <source>
        <dbReference type="ARBA" id="ARBA00007430"/>
    </source>
</evidence>
<dbReference type="Gene3D" id="3.40.50.720">
    <property type="entry name" value="NAD(P)-binding Rossmann-like Domain"/>
    <property type="match status" value="1"/>
</dbReference>
<dbReference type="Pfam" id="PF02719">
    <property type="entry name" value="Polysacc_synt_2"/>
    <property type="match status" value="1"/>
</dbReference>
<dbReference type="SUPFAM" id="SSF51735">
    <property type="entry name" value="NAD(P)-binding Rossmann-fold domains"/>
    <property type="match status" value="1"/>
</dbReference>
<evidence type="ECO:0000256" key="4">
    <source>
        <dbReference type="ARBA" id="ARBA00018569"/>
    </source>
</evidence>
<evidence type="ECO:0000256" key="7">
    <source>
        <dbReference type="ARBA" id="ARBA00031367"/>
    </source>
</evidence>
<dbReference type="CDD" id="cd05237">
    <property type="entry name" value="UDP_invert_4-6DH_SDR_e"/>
    <property type="match status" value="1"/>
</dbReference>
<protein>
    <recommendedName>
        <fullName evidence="4">UDP-glucose 4-epimerase</fullName>
        <ecNumber evidence="3">5.1.3.2</ecNumber>
    </recommendedName>
    <alternativeName>
        <fullName evidence="8">Galactowaldenase</fullName>
    </alternativeName>
    <alternativeName>
        <fullName evidence="7">UDP-galactose 4-epimerase</fullName>
    </alternativeName>
</protein>
<accession>A0ABS2F1S6</accession>
<evidence type="ECO:0000256" key="1">
    <source>
        <dbReference type="ARBA" id="ARBA00000083"/>
    </source>
</evidence>
<organism evidence="11 12">
    <name type="scientific">Olsenella profusa</name>
    <dbReference type="NCBI Taxonomy" id="138595"/>
    <lineage>
        <taxon>Bacteria</taxon>
        <taxon>Bacillati</taxon>
        <taxon>Actinomycetota</taxon>
        <taxon>Coriobacteriia</taxon>
        <taxon>Coriobacteriales</taxon>
        <taxon>Atopobiaceae</taxon>
        <taxon>Olsenella</taxon>
    </lineage>
</organism>
<comment type="similarity">
    <text evidence="2">Belongs to the polysaccharide synthase family.</text>
</comment>
<name>A0ABS2F1S6_9ACTN</name>
<evidence type="ECO:0000256" key="6">
    <source>
        <dbReference type="ARBA" id="ARBA00023235"/>
    </source>
</evidence>
<dbReference type="Pfam" id="PF08485">
    <property type="entry name" value="Polysacc_syn_2C"/>
    <property type="match status" value="1"/>
</dbReference>
<dbReference type="EC" id="5.1.3.2" evidence="3"/>
<dbReference type="InterPro" id="IPR036291">
    <property type="entry name" value="NAD(P)-bd_dom_sf"/>
</dbReference>
<dbReference type="EMBL" id="JACSNQ010000008">
    <property type="protein sequence ID" value="MBM6774924.1"/>
    <property type="molecule type" value="Genomic_DNA"/>
</dbReference>
<evidence type="ECO:0000259" key="10">
    <source>
        <dbReference type="Pfam" id="PF08485"/>
    </source>
</evidence>
<proteinExistence type="inferred from homology"/>
<dbReference type="PANTHER" id="PTHR43318">
    <property type="entry name" value="UDP-N-ACETYLGLUCOSAMINE 4,6-DEHYDRATASE"/>
    <property type="match status" value="1"/>
</dbReference>
<keyword evidence="5" id="KW-0448">Lipopolysaccharide biosynthesis</keyword>
<dbReference type="PANTHER" id="PTHR43318:SF2">
    <property type="entry name" value="UDP-N-ACETYLGLUCOSAMINE 4,6-DEHYDRATASE (INVERTING)"/>
    <property type="match status" value="1"/>
</dbReference>
<dbReference type="InterPro" id="IPR013692">
    <property type="entry name" value="CapD_C"/>
</dbReference>
<comment type="caution">
    <text evidence="11">The sequence shown here is derived from an EMBL/GenBank/DDBJ whole genome shotgun (WGS) entry which is preliminary data.</text>
</comment>
<sequence length="352" mass="39666">MADFSAFSGKTLMITGGTGSFGNTVLKHFLKSDIGEIRIFSRDEKKQDDMRHMLQERYPEEAHKVRFFIGDVRNAQSVRDAMHGVDYIFHAAALKQVPSCEFFPMEAVRTNVIGTDNVLHAAIDEGVDRVVCLSTDKAAYPINAMGKSKAMMESIIYANARNGAGRTTICCTRYGNVMCSRGSVIPLFIDRIRKGEPLTVTDPHMTRFLMNLDEAVDLVQFAFEHAEPGDLFIQKAPASTIGDLAEAVQEVFGHTGTQIIGTRHGEKLYETLMTREERLRAEDMGEYFRVRCDSRDLNYDQFVVEGEVKTQADEPYTSHNTRRLNVEETIEKIKTAEYVRLALEGRENEAVQ</sequence>
<gene>
    <name evidence="11" type="ORF">H9X80_05140</name>
</gene>
<feature type="domain" description="UDP-glucose 4-epimerase CapD C-terminal" evidence="10">
    <location>
        <begin position="293"/>
        <end position="340"/>
    </location>
</feature>
<evidence type="ECO:0000313" key="11">
    <source>
        <dbReference type="EMBL" id="MBM6774924.1"/>
    </source>
</evidence>
<feature type="domain" description="Polysaccharide biosynthesis protein CapD-like" evidence="9">
    <location>
        <begin position="12"/>
        <end position="290"/>
    </location>
</feature>
<evidence type="ECO:0000256" key="3">
    <source>
        <dbReference type="ARBA" id="ARBA00013189"/>
    </source>
</evidence>
<keyword evidence="6" id="KW-0413">Isomerase</keyword>
<evidence type="ECO:0000256" key="8">
    <source>
        <dbReference type="ARBA" id="ARBA00033067"/>
    </source>
</evidence>
<evidence type="ECO:0000256" key="5">
    <source>
        <dbReference type="ARBA" id="ARBA00022985"/>
    </source>
</evidence>
<dbReference type="InterPro" id="IPR003869">
    <property type="entry name" value="Polysac_CapD-like"/>
</dbReference>
<dbReference type="RefSeq" id="WP_204793268.1">
    <property type="nucleotide sequence ID" value="NZ_JACSNQ010000008.1"/>
</dbReference>
<evidence type="ECO:0000313" key="12">
    <source>
        <dbReference type="Proteomes" id="UP000712527"/>
    </source>
</evidence>
<reference evidence="11 12" key="1">
    <citation type="journal article" date="2021" name="Sci. Rep.">
        <title>The distribution of antibiotic resistance genes in chicken gut microbiota commensals.</title>
        <authorList>
            <person name="Juricova H."/>
            <person name="Matiasovicova J."/>
            <person name="Kubasova T."/>
            <person name="Cejkova D."/>
            <person name="Rychlik I."/>
        </authorList>
    </citation>
    <scope>NUCLEOTIDE SEQUENCE [LARGE SCALE GENOMIC DNA]</scope>
    <source>
        <strain evidence="11 12">An794</strain>
    </source>
</reference>
<evidence type="ECO:0000259" key="9">
    <source>
        <dbReference type="Pfam" id="PF02719"/>
    </source>
</evidence>
<comment type="catalytic activity">
    <reaction evidence="1">
        <text>UDP-alpha-D-glucose = UDP-alpha-D-galactose</text>
        <dbReference type="Rhea" id="RHEA:22168"/>
        <dbReference type="ChEBI" id="CHEBI:58885"/>
        <dbReference type="ChEBI" id="CHEBI:66914"/>
        <dbReference type="EC" id="5.1.3.2"/>
    </reaction>
</comment>
<dbReference type="Proteomes" id="UP000712527">
    <property type="component" value="Unassembled WGS sequence"/>
</dbReference>
<keyword evidence="12" id="KW-1185">Reference proteome</keyword>
<dbReference type="InterPro" id="IPR051203">
    <property type="entry name" value="Polysaccharide_Synthase-Rel"/>
</dbReference>